<dbReference type="Proteomes" id="UP000789702">
    <property type="component" value="Unassembled WGS sequence"/>
</dbReference>
<dbReference type="EMBL" id="CAJVPU010000477">
    <property type="protein sequence ID" value="CAG8451714.1"/>
    <property type="molecule type" value="Genomic_DNA"/>
</dbReference>
<proteinExistence type="predicted"/>
<gene>
    <name evidence="1" type="ORF">DHETER_LOCUS865</name>
</gene>
<comment type="caution">
    <text evidence="1">The sequence shown here is derived from an EMBL/GenBank/DDBJ whole genome shotgun (WGS) entry which is preliminary data.</text>
</comment>
<name>A0ACA9K4N0_9GLOM</name>
<reference evidence="1" key="1">
    <citation type="submission" date="2021-06" db="EMBL/GenBank/DDBJ databases">
        <authorList>
            <person name="Kallberg Y."/>
            <person name="Tangrot J."/>
            <person name="Rosling A."/>
        </authorList>
    </citation>
    <scope>NUCLEOTIDE SEQUENCE</scope>
    <source>
        <strain evidence="1">IL203A</strain>
    </source>
</reference>
<protein>
    <submittedName>
        <fullName evidence="1">7333_t:CDS:1</fullName>
    </submittedName>
</protein>
<accession>A0ACA9K4N0</accession>
<organism evidence="1 2">
    <name type="scientific">Dentiscutata heterogama</name>
    <dbReference type="NCBI Taxonomy" id="1316150"/>
    <lineage>
        <taxon>Eukaryota</taxon>
        <taxon>Fungi</taxon>
        <taxon>Fungi incertae sedis</taxon>
        <taxon>Mucoromycota</taxon>
        <taxon>Glomeromycotina</taxon>
        <taxon>Glomeromycetes</taxon>
        <taxon>Diversisporales</taxon>
        <taxon>Gigasporaceae</taxon>
        <taxon>Dentiscutata</taxon>
    </lineage>
</organism>
<evidence type="ECO:0000313" key="2">
    <source>
        <dbReference type="Proteomes" id="UP000789702"/>
    </source>
</evidence>
<sequence length="150" mass="17490">MPVSQQPRSISTLKADCFNYEHNKRHNYHKEDILIHCLLPRASIKQLKEICKTAFDLSQRSRINTSAIKFMFLREEITKLSSNALFSFEVSFLDPMTLSSYQDGDIELSSFIYIDDNDEQVGEFTLDNSTHYLPRYNKMGLILKEIEKLS</sequence>
<evidence type="ECO:0000313" key="1">
    <source>
        <dbReference type="EMBL" id="CAG8451714.1"/>
    </source>
</evidence>
<keyword evidence="2" id="KW-1185">Reference proteome</keyword>